<evidence type="ECO:0000259" key="1">
    <source>
        <dbReference type="Pfam" id="PF18139"/>
    </source>
</evidence>
<proteinExistence type="predicted"/>
<dbReference type="EMBL" id="OU015566">
    <property type="protein sequence ID" value="CAG5104465.1"/>
    <property type="molecule type" value="Genomic_DNA"/>
</dbReference>
<keyword evidence="3" id="KW-1185">Reference proteome</keyword>
<evidence type="ECO:0000313" key="3">
    <source>
        <dbReference type="Proteomes" id="UP001158576"/>
    </source>
</evidence>
<dbReference type="Proteomes" id="UP001158576">
    <property type="component" value="Chromosome 1"/>
</dbReference>
<reference evidence="2 3" key="1">
    <citation type="submission" date="2021-04" db="EMBL/GenBank/DDBJ databases">
        <authorList>
            <person name="Bliznina A."/>
        </authorList>
    </citation>
    <scope>NUCLEOTIDE SEQUENCE [LARGE SCALE GENOMIC DNA]</scope>
</reference>
<name>A0ABN7SWL1_OIKDI</name>
<evidence type="ECO:0000313" key="2">
    <source>
        <dbReference type="EMBL" id="CAG5104465.1"/>
    </source>
</evidence>
<dbReference type="PANTHER" id="PTHR13800:SF1">
    <property type="entry name" value="TRANSIENT RECEPTOR POTENTIAL CATION CHANNEL TRPM"/>
    <property type="match status" value="1"/>
</dbReference>
<gene>
    <name evidence="2" type="ORF">OKIOD_LOCUS10032</name>
</gene>
<feature type="domain" description="TRPM SLOG" evidence="1">
    <location>
        <begin position="148"/>
        <end position="328"/>
    </location>
</feature>
<organism evidence="2 3">
    <name type="scientific">Oikopleura dioica</name>
    <name type="common">Tunicate</name>
    <dbReference type="NCBI Taxonomy" id="34765"/>
    <lineage>
        <taxon>Eukaryota</taxon>
        <taxon>Metazoa</taxon>
        <taxon>Chordata</taxon>
        <taxon>Tunicata</taxon>
        <taxon>Appendicularia</taxon>
        <taxon>Copelata</taxon>
        <taxon>Oikopleuridae</taxon>
        <taxon>Oikopleura</taxon>
    </lineage>
</organism>
<protein>
    <submittedName>
        <fullName evidence="2">Oidioi.mRNA.OKI2018_I69.chr1.g1267.t1.cds</fullName>
    </submittedName>
</protein>
<dbReference type="PANTHER" id="PTHR13800">
    <property type="entry name" value="TRANSIENT RECEPTOR POTENTIAL CATION CHANNEL, SUBFAMILY M, MEMBER 6"/>
    <property type="match status" value="1"/>
</dbReference>
<accession>A0ABN7SWL1</accession>
<dbReference type="Pfam" id="PF18139">
    <property type="entry name" value="LSDAT_euk"/>
    <property type="match status" value="1"/>
</dbReference>
<dbReference type="InterPro" id="IPR050927">
    <property type="entry name" value="TRPM"/>
</dbReference>
<dbReference type="InterPro" id="IPR041491">
    <property type="entry name" value="TRPM_SLOG"/>
</dbReference>
<sequence length="337" mass="38509">MKITPKEISREISQKSTSYENEAVVVIEEPVQVGTDGNRVINRSDMVLAPKGREKNQGRLEFRANSISEKSRRRIERQKSETENYLKKLNEFVECYGRTHNFDGEEFYNFGIFRFGLGKDYIRPCNFVMVRNELDLNPKLHYDYLMRSNPAPGMILSVHGTGISESLDGGYAASLLVKEQIYKAAECTGSWITTSGMNDPLNNLIGSARYEVGRQTGDKVPIIGFPFWEAIKEKNGLKVNPYGKPEEKREEEEEVEVRKEIIMSTNDSSLDRNHSQFMIFEGRTIRTSSNPQRNNFRFHVEMKFKDEGDGIPVANILVSGDLSSLKSIILSWARKLE</sequence>